<accession>A0ABR0KG29</accession>
<dbReference type="Proteomes" id="UP001345013">
    <property type="component" value="Unassembled WGS sequence"/>
</dbReference>
<feature type="domain" description="Thioesterase" evidence="1">
    <location>
        <begin position="95"/>
        <end position="170"/>
    </location>
</feature>
<dbReference type="CDD" id="cd03443">
    <property type="entry name" value="PaaI_thioesterase"/>
    <property type="match status" value="1"/>
</dbReference>
<dbReference type="InterPro" id="IPR006683">
    <property type="entry name" value="Thioestr_dom"/>
</dbReference>
<comment type="caution">
    <text evidence="2">The sequence shown here is derived from an EMBL/GenBank/DDBJ whole genome shotgun (WGS) entry which is preliminary data.</text>
</comment>
<evidence type="ECO:0000259" key="1">
    <source>
        <dbReference type="Pfam" id="PF03061"/>
    </source>
</evidence>
<gene>
    <name evidence="2" type="ORF">LTR24_003798</name>
</gene>
<dbReference type="InterPro" id="IPR052061">
    <property type="entry name" value="PTE-AB_protein"/>
</dbReference>
<organism evidence="2 3">
    <name type="scientific">Lithohypha guttulata</name>
    <dbReference type="NCBI Taxonomy" id="1690604"/>
    <lineage>
        <taxon>Eukaryota</taxon>
        <taxon>Fungi</taxon>
        <taxon>Dikarya</taxon>
        <taxon>Ascomycota</taxon>
        <taxon>Pezizomycotina</taxon>
        <taxon>Eurotiomycetes</taxon>
        <taxon>Chaetothyriomycetidae</taxon>
        <taxon>Chaetothyriales</taxon>
        <taxon>Trichomeriaceae</taxon>
        <taxon>Lithohypha</taxon>
    </lineage>
</organism>
<keyword evidence="3" id="KW-1185">Reference proteome</keyword>
<reference evidence="2 3" key="1">
    <citation type="submission" date="2023-08" db="EMBL/GenBank/DDBJ databases">
        <title>Black Yeasts Isolated from many extreme environments.</title>
        <authorList>
            <person name="Coleine C."/>
            <person name="Stajich J.E."/>
            <person name="Selbmann L."/>
        </authorList>
    </citation>
    <scope>NUCLEOTIDE SEQUENCE [LARGE SCALE GENOMIC DNA]</scope>
    <source>
        <strain evidence="2 3">CCFEE 5885</strain>
    </source>
</reference>
<sequence length="186" mass="20327">MEVHPDFDILWCKDLLKSKIEVVEFRESEDNGGLARTGKLDERVFNSMFAQTLYTPTAIRAQLDFKRPATEPDAITSQEYCYLLSVGTGVDGLKGRAHGGFNALILDQMTGWVASQVSGTFAPATATMTVDYKAPIDTPGVVLCRGWPVESSGRKTWVKARLEDGTGRVLAQGKALFISPRQGGKL</sequence>
<protein>
    <recommendedName>
        <fullName evidence="1">Thioesterase domain-containing protein</fullName>
    </recommendedName>
</protein>
<evidence type="ECO:0000313" key="2">
    <source>
        <dbReference type="EMBL" id="KAK5094193.1"/>
    </source>
</evidence>
<dbReference type="Pfam" id="PF03061">
    <property type="entry name" value="4HBT"/>
    <property type="match status" value="1"/>
</dbReference>
<proteinExistence type="predicted"/>
<dbReference type="PANTHER" id="PTHR47260">
    <property type="entry name" value="UPF0644 PROTEIN PB2B4.06"/>
    <property type="match status" value="1"/>
</dbReference>
<dbReference type="EMBL" id="JAVRRG010000036">
    <property type="protein sequence ID" value="KAK5094193.1"/>
    <property type="molecule type" value="Genomic_DNA"/>
</dbReference>
<dbReference type="PANTHER" id="PTHR47260:SF3">
    <property type="entry name" value="THIOESTERASE FAMILY PROTEIN (AFU_ORTHOLOGUE AFUA_7G03960)"/>
    <property type="match status" value="1"/>
</dbReference>
<evidence type="ECO:0000313" key="3">
    <source>
        <dbReference type="Proteomes" id="UP001345013"/>
    </source>
</evidence>
<dbReference type="SUPFAM" id="SSF54637">
    <property type="entry name" value="Thioesterase/thiol ester dehydrase-isomerase"/>
    <property type="match status" value="1"/>
</dbReference>
<name>A0ABR0KG29_9EURO</name>
<dbReference type="InterPro" id="IPR029069">
    <property type="entry name" value="HotDog_dom_sf"/>
</dbReference>
<dbReference type="Gene3D" id="3.10.129.10">
    <property type="entry name" value="Hotdog Thioesterase"/>
    <property type="match status" value="1"/>
</dbReference>